<dbReference type="RefSeq" id="WP_046980660.1">
    <property type="nucleotide sequence ID" value="NZ_JBHRWS010000001.1"/>
</dbReference>
<gene>
    <name evidence="1" type="ORF">XhyaCFBP1156_20095</name>
</gene>
<dbReference type="AlphaFoldDB" id="A0A2S7EPG7"/>
<name>A0A2S7EPG7_9XANT</name>
<proteinExistence type="predicted"/>
<evidence type="ECO:0000313" key="2">
    <source>
        <dbReference type="Proteomes" id="UP000238261"/>
    </source>
</evidence>
<organism evidence="1 2">
    <name type="scientific">Xanthomonas hyacinthi</name>
    <dbReference type="NCBI Taxonomy" id="56455"/>
    <lineage>
        <taxon>Bacteria</taxon>
        <taxon>Pseudomonadati</taxon>
        <taxon>Pseudomonadota</taxon>
        <taxon>Gammaproteobacteria</taxon>
        <taxon>Lysobacterales</taxon>
        <taxon>Lysobacteraceae</taxon>
        <taxon>Xanthomonas</taxon>
    </lineage>
</organism>
<dbReference type="EMBL" id="MDEG01000037">
    <property type="protein sequence ID" value="PPU94418.1"/>
    <property type="molecule type" value="Genomic_DNA"/>
</dbReference>
<comment type="caution">
    <text evidence="1">The sequence shown here is derived from an EMBL/GenBank/DDBJ whole genome shotgun (WGS) entry which is preliminary data.</text>
</comment>
<sequence>MVHCQQEIACQTSGAICAGERSPIVDHIAITKVEVCRRCWGQIDGSDTQLVQSKQLSRLGDAVLVQVAPYTDVVEFGILGVEHAVFITVKIC</sequence>
<evidence type="ECO:0000313" key="1">
    <source>
        <dbReference type="EMBL" id="PPU94418.1"/>
    </source>
</evidence>
<keyword evidence="2" id="KW-1185">Reference proteome</keyword>
<dbReference type="Proteomes" id="UP000238261">
    <property type="component" value="Unassembled WGS sequence"/>
</dbReference>
<accession>A0A2S7EPG7</accession>
<protein>
    <submittedName>
        <fullName evidence="1">Uncharacterized protein</fullName>
    </submittedName>
</protein>
<reference evidence="2" key="1">
    <citation type="submission" date="2016-08" db="EMBL/GenBank/DDBJ databases">
        <authorList>
            <person name="Merda D."/>
            <person name="Briand M."/>
            <person name="Taghouti G."/>
            <person name="Carrere S."/>
            <person name="Gouzy J."/>
            <person name="Portier P."/>
            <person name="Jacques M.-A."/>
            <person name="Fischer-Le Saux M."/>
        </authorList>
    </citation>
    <scope>NUCLEOTIDE SEQUENCE [LARGE SCALE GENOMIC DNA]</scope>
    <source>
        <strain evidence="2">CFBP1156</strain>
    </source>
</reference>